<sequence length="266" mass="27924">MPQSNAPAALERGPRIAPSTGSALLVVVAYAVVFTVAAATSGIPYTEWFDTPANVWRTAVLPLAAGTIVLVAFLGWSRWNNIFRDRERLRVPAVLWIAVGAFLIGTVLHFVFVDWAGLGINLLIPVLVAGLLVGFAEETLFRGILLRGLRADGRTEATVAVGTSVVFGVFHLTNLITGSPAPAVLNQVLLATLTGAILYSFRRISGLLLPAMVAHGLWDISLFLPVADPTAASSVIGLALLVVIPALGLMALVTVAVGDRATPSMA</sequence>
<dbReference type="InterPro" id="IPR052710">
    <property type="entry name" value="CAAX_protease"/>
</dbReference>
<feature type="transmembrane region" description="Helical" evidence="1">
    <location>
        <begin position="183"/>
        <end position="201"/>
    </location>
</feature>
<keyword evidence="1" id="KW-1133">Transmembrane helix</keyword>
<evidence type="ECO:0000256" key="1">
    <source>
        <dbReference type="SAM" id="Phobius"/>
    </source>
</evidence>
<feature type="transmembrane region" description="Helical" evidence="1">
    <location>
        <begin position="89"/>
        <end position="112"/>
    </location>
</feature>
<dbReference type="EMBL" id="PRKW01000006">
    <property type="protein sequence ID" value="PPB48301.1"/>
    <property type="molecule type" value="Genomic_DNA"/>
</dbReference>
<feature type="transmembrane region" description="Helical" evidence="1">
    <location>
        <begin position="55"/>
        <end position="77"/>
    </location>
</feature>
<dbReference type="GO" id="GO:0080120">
    <property type="term" value="P:CAAX-box protein maturation"/>
    <property type="evidence" value="ECO:0007669"/>
    <property type="project" value="UniProtKB-ARBA"/>
</dbReference>
<feature type="transmembrane region" description="Helical" evidence="1">
    <location>
        <begin position="21"/>
        <end position="43"/>
    </location>
</feature>
<dbReference type="OrthoDB" id="4772204at2"/>
<dbReference type="GO" id="GO:0004175">
    <property type="term" value="F:endopeptidase activity"/>
    <property type="evidence" value="ECO:0007669"/>
    <property type="project" value="UniProtKB-ARBA"/>
</dbReference>
<evidence type="ECO:0000259" key="2">
    <source>
        <dbReference type="Pfam" id="PF02517"/>
    </source>
</evidence>
<feature type="transmembrane region" description="Helical" evidence="1">
    <location>
        <begin position="157"/>
        <end position="177"/>
    </location>
</feature>
<feature type="transmembrane region" description="Helical" evidence="1">
    <location>
        <begin position="233"/>
        <end position="257"/>
    </location>
</feature>
<dbReference type="Pfam" id="PF02517">
    <property type="entry name" value="Rce1-like"/>
    <property type="match status" value="1"/>
</dbReference>
<evidence type="ECO:0000313" key="3">
    <source>
        <dbReference type="EMBL" id="PPB48301.1"/>
    </source>
</evidence>
<dbReference type="InterPro" id="IPR003675">
    <property type="entry name" value="Rce1/LyrA-like_dom"/>
</dbReference>
<dbReference type="AlphaFoldDB" id="A0A2S5IUS6"/>
<comment type="caution">
    <text evidence="3">The sequence shown here is derived from an EMBL/GenBank/DDBJ whole genome shotgun (WGS) entry which is preliminary data.</text>
</comment>
<feature type="transmembrane region" description="Helical" evidence="1">
    <location>
        <begin position="118"/>
        <end position="136"/>
    </location>
</feature>
<dbReference type="Proteomes" id="UP000239297">
    <property type="component" value="Unassembled WGS sequence"/>
</dbReference>
<organism evidence="3 4">
    <name type="scientific">Arthrobacter pityocampae</name>
    <dbReference type="NCBI Taxonomy" id="547334"/>
    <lineage>
        <taxon>Bacteria</taxon>
        <taxon>Bacillati</taxon>
        <taxon>Actinomycetota</taxon>
        <taxon>Actinomycetes</taxon>
        <taxon>Micrococcales</taxon>
        <taxon>Micrococcaceae</taxon>
        <taxon>Arthrobacter</taxon>
    </lineage>
</organism>
<accession>A0A2S5IUS6</accession>
<keyword evidence="1" id="KW-0812">Transmembrane</keyword>
<proteinExistence type="predicted"/>
<name>A0A2S5IUS6_9MICC</name>
<reference evidence="3 4" key="1">
    <citation type="journal article" date="2014" name="Int. J. Syst. Evol. Microbiol.">
        <title>Arthrobacter pityocampae sp. nov., isolated from Thaumetopoea pityocampa (Lep., Thaumetopoeidae).</title>
        <authorList>
            <person name="Ince I.A."/>
            <person name="Demirbag Z."/>
            <person name="Kati H."/>
        </authorList>
    </citation>
    <scope>NUCLEOTIDE SEQUENCE [LARGE SCALE GENOMIC DNA]</scope>
    <source>
        <strain evidence="3 4">Tp2</strain>
    </source>
</reference>
<keyword evidence="4" id="KW-1185">Reference proteome</keyword>
<feature type="transmembrane region" description="Helical" evidence="1">
    <location>
        <begin position="208"/>
        <end position="227"/>
    </location>
</feature>
<gene>
    <name evidence="3" type="ORF">C4K88_15225</name>
</gene>
<dbReference type="PANTHER" id="PTHR36435">
    <property type="entry name" value="SLR1288 PROTEIN"/>
    <property type="match status" value="1"/>
</dbReference>
<dbReference type="RefSeq" id="WP_104122479.1">
    <property type="nucleotide sequence ID" value="NZ_PRKW01000006.1"/>
</dbReference>
<keyword evidence="1" id="KW-0472">Membrane</keyword>
<evidence type="ECO:0000313" key="4">
    <source>
        <dbReference type="Proteomes" id="UP000239297"/>
    </source>
</evidence>
<dbReference type="PANTHER" id="PTHR36435:SF1">
    <property type="entry name" value="CAAX AMINO TERMINAL PROTEASE FAMILY PROTEIN"/>
    <property type="match status" value="1"/>
</dbReference>
<protein>
    <recommendedName>
        <fullName evidence="2">CAAX prenyl protease 2/Lysostaphin resistance protein A-like domain-containing protein</fullName>
    </recommendedName>
</protein>
<feature type="domain" description="CAAX prenyl protease 2/Lysostaphin resistance protein A-like" evidence="2">
    <location>
        <begin position="121"/>
        <end position="220"/>
    </location>
</feature>